<dbReference type="Gene3D" id="1.10.1300.10">
    <property type="entry name" value="3'5'-cyclic nucleotide phosphodiesterase, catalytic domain"/>
    <property type="match status" value="1"/>
</dbReference>
<dbReference type="InterPro" id="IPR036971">
    <property type="entry name" value="PDEase_catalytic_dom_sf"/>
</dbReference>
<dbReference type="InterPro" id="IPR023088">
    <property type="entry name" value="PDEase"/>
</dbReference>
<evidence type="ECO:0000313" key="5">
    <source>
        <dbReference type="Proteomes" id="UP001642484"/>
    </source>
</evidence>
<dbReference type="EMBL" id="CAXAMN010018668">
    <property type="protein sequence ID" value="CAK9052840.1"/>
    <property type="molecule type" value="Genomic_DNA"/>
</dbReference>
<evidence type="ECO:0000259" key="3">
    <source>
        <dbReference type="PROSITE" id="PS51845"/>
    </source>
</evidence>
<proteinExistence type="predicted"/>
<dbReference type="Proteomes" id="UP001642484">
    <property type="component" value="Unassembled WGS sequence"/>
</dbReference>
<comment type="caution">
    <text evidence="4">The sequence shown here is derived from an EMBL/GenBank/DDBJ whole genome shotgun (WGS) entry which is preliminary data.</text>
</comment>
<dbReference type="SUPFAM" id="SSF109604">
    <property type="entry name" value="HD-domain/PDEase-like"/>
    <property type="match status" value="1"/>
</dbReference>
<keyword evidence="1" id="KW-0479">Metal-binding</keyword>
<evidence type="ECO:0000313" key="4">
    <source>
        <dbReference type="EMBL" id="CAK9052840.1"/>
    </source>
</evidence>
<gene>
    <name evidence="4" type="ORF">CCMP2556_LOCUS26623</name>
</gene>
<organism evidence="4 5">
    <name type="scientific">Durusdinium trenchii</name>
    <dbReference type="NCBI Taxonomy" id="1381693"/>
    <lineage>
        <taxon>Eukaryota</taxon>
        <taxon>Sar</taxon>
        <taxon>Alveolata</taxon>
        <taxon>Dinophyceae</taxon>
        <taxon>Suessiales</taxon>
        <taxon>Symbiodiniaceae</taxon>
        <taxon>Durusdinium</taxon>
    </lineage>
</organism>
<dbReference type="PROSITE" id="PS51845">
    <property type="entry name" value="PDEASE_I_2"/>
    <property type="match status" value="1"/>
</dbReference>
<sequence>MPGPRYVNQTTIGKDLFVRRVGNIFYAHELGEQVFQEIILHHAKVKTIWPRFMLEAVRSGSALANLLPSNTSRRWPLVEDVCVSFTAMLQECKEHHEFTATSIDGTFRVCLTILEQVPFNAPKKAQARPFLMKIVLGEGSDHIAAGLQQRIDKECLNQVRFVATDAPSRRLFCILKEILPNLEALLLDPIHLARRYESSSARKRTAGSATLRRCLAKFSNGSALLQKESFYTGECSPAVSAYEQTLQQQILGSSMPQTKAKKLLSSVDEMDVWVSHVGFVERLVAMSAIYRTEVMKNEEGKAVYHLLWQAAQPDRLGWLFNNARARARMSAHWEWPLEWQGVAGYGAGHLRGKSAQKLIYQLKRSARNNLFHTKTMSPLAITYNDKSVLENMHVASAFEVMQQDAQYNWLAHLQQNFLPESASKAVNLQQYIRRGIIDIVLGTDMAKHIQHQKFLASRVAAVQNQNNAEANGETSKMEFLEAIMHAADISNPCKPRKMMLHWTQRVIEEFWAQGDEEMRLNIEVSPMCDRITGEDSIPKQQLGFIDFVITPYYTPLAELIPEVKEATKNMLDNRSFWLEKESQQAHCSHLFKENAEG</sequence>
<name>A0ABP0MMY1_9DINO</name>
<dbReference type="PRINTS" id="PR00387">
    <property type="entry name" value="PDIESTERASE1"/>
</dbReference>
<evidence type="ECO:0000256" key="1">
    <source>
        <dbReference type="ARBA" id="ARBA00022723"/>
    </source>
</evidence>
<evidence type="ECO:0000256" key="2">
    <source>
        <dbReference type="ARBA" id="ARBA00022801"/>
    </source>
</evidence>
<dbReference type="Pfam" id="PF00233">
    <property type="entry name" value="PDEase_I"/>
    <property type="match status" value="1"/>
</dbReference>
<protein>
    <recommendedName>
        <fullName evidence="3">PDEase domain-containing protein</fullName>
    </recommendedName>
</protein>
<dbReference type="PANTHER" id="PTHR11347">
    <property type="entry name" value="CYCLIC NUCLEOTIDE PHOSPHODIESTERASE"/>
    <property type="match status" value="1"/>
</dbReference>
<keyword evidence="5" id="KW-1185">Reference proteome</keyword>
<feature type="domain" description="PDEase" evidence="3">
    <location>
        <begin position="367"/>
        <end position="584"/>
    </location>
</feature>
<accession>A0ABP0MMY1</accession>
<keyword evidence="2" id="KW-0378">Hydrolase</keyword>
<dbReference type="InterPro" id="IPR002073">
    <property type="entry name" value="PDEase_catalytic_dom"/>
</dbReference>
<reference evidence="4 5" key="1">
    <citation type="submission" date="2024-02" db="EMBL/GenBank/DDBJ databases">
        <authorList>
            <person name="Chen Y."/>
            <person name="Shah S."/>
            <person name="Dougan E. K."/>
            <person name="Thang M."/>
            <person name="Chan C."/>
        </authorList>
    </citation>
    <scope>NUCLEOTIDE SEQUENCE [LARGE SCALE GENOMIC DNA]</scope>
</reference>